<dbReference type="Pfam" id="PF13671">
    <property type="entry name" value="AAA_33"/>
    <property type="match status" value="1"/>
</dbReference>
<reference evidence="2" key="1">
    <citation type="submission" date="2017-08" db="EMBL/GenBank/DDBJ databases">
        <authorList>
            <person name="Varghese N."/>
            <person name="Submissions S."/>
        </authorList>
    </citation>
    <scope>NUCLEOTIDE SEQUENCE [LARGE SCALE GENOMIC DNA]</scope>
    <source>
        <strain evidence="2">JC23</strain>
    </source>
</reference>
<dbReference type="InterPro" id="IPR027417">
    <property type="entry name" value="P-loop_NTPase"/>
</dbReference>
<dbReference type="Gene3D" id="3.40.50.300">
    <property type="entry name" value="P-loop containing nucleotide triphosphate hydrolases"/>
    <property type="match status" value="1"/>
</dbReference>
<dbReference type="EMBL" id="OBQC01000006">
    <property type="protein sequence ID" value="SOC39813.1"/>
    <property type="molecule type" value="Genomic_DNA"/>
</dbReference>
<proteinExistence type="predicted"/>
<protein>
    <submittedName>
        <fullName evidence="1">AAA domain-containing protein</fullName>
    </submittedName>
</protein>
<dbReference type="Proteomes" id="UP000219252">
    <property type="component" value="Unassembled WGS sequence"/>
</dbReference>
<dbReference type="OrthoDB" id="2356842at2"/>
<evidence type="ECO:0000313" key="2">
    <source>
        <dbReference type="Proteomes" id="UP000219252"/>
    </source>
</evidence>
<dbReference type="AlphaFoldDB" id="A0A285UDJ3"/>
<keyword evidence="2" id="KW-1185">Reference proteome</keyword>
<name>A0A285UDJ3_9BACL</name>
<evidence type="ECO:0000313" key="1">
    <source>
        <dbReference type="EMBL" id="SOC39813.1"/>
    </source>
</evidence>
<sequence>MKRLVIVTVGKTHSGKTTFARELEQKLENSFVMDQDNHAEFINTYYKIMQPKKGPNTLKHAISRLIVEYAKDNTNLHLIISNSNRSKKGRSYLLNELFPKSEYTRILVHFDIPDEVLQARVENSKRSTNIFRGPYTSFVEVLKRQQIESSNEDVLDPAPGEADYLFVIQNNREVNSVIEKIIKIAQSLN</sequence>
<organism evidence="1 2">
    <name type="scientific">Ureibacillus acetophenoni</name>
    <dbReference type="NCBI Taxonomy" id="614649"/>
    <lineage>
        <taxon>Bacteria</taxon>
        <taxon>Bacillati</taxon>
        <taxon>Bacillota</taxon>
        <taxon>Bacilli</taxon>
        <taxon>Bacillales</taxon>
        <taxon>Caryophanaceae</taxon>
        <taxon>Ureibacillus</taxon>
    </lineage>
</organism>
<accession>A0A285UDJ3</accession>
<dbReference type="SUPFAM" id="SSF52540">
    <property type="entry name" value="P-loop containing nucleoside triphosphate hydrolases"/>
    <property type="match status" value="1"/>
</dbReference>
<dbReference type="RefSeq" id="WP_097149519.1">
    <property type="nucleotide sequence ID" value="NZ_OBQC01000006.1"/>
</dbReference>
<gene>
    <name evidence="1" type="ORF">SAMN05877842_106132</name>
</gene>